<reference evidence="1" key="2">
    <citation type="journal article" date="2015" name="Fish Shellfish Immunol.">
        <title>Early steps in the European eel (Anguilla anguilla)-Vibrio vulnificus interaction in the gills: Role of the RtxA13 toxin.</title>
        <authorList>
            <person name="Callol A."/>
            <person name="Pajuelo D."/>
            <person name="Ebbesson L."/>
            <person name="Teles M."/>
            <person name="MacKenzie S."/>
            <person name="Amaro C."/>
        </authorList>
    </citation>
    <scope>NUCLEOTIDE SEQUENCE</scope>
</reference>
<protein>
    <submittedName>
        <fullName evidence="1">Uncharacterized protein</fullName>
    </submittedName>
</protein>
<proteinExistence type="predicted"/>
<accession>A0A0E9QSJ2</accession>
<dbReference type="EMBL" id="GBXM01089175">
    <property type="protein sequence ID" value="JAH19402.1"/>
    <property type="molecule type" value="Transcribed_RNA"/>
</dbReference>
<dbReference type="AlphaFoldDB" id="A0A0E9QSJ2"/>
<organism evidence="1">
    <name type="scientific">Anguilla anguilla</name>
    <name type="common">European freshwater eel</name>
    <name type="synonym">Muraena anguilla</name>
    <dbReference type="NCBI Taxonomy" id="7936"/>
    <lineage>
        <taxon>Eukaryota</taxon>
        <taxon>Metazoa</taxon>
        <taxon>Chordata</taxon>
        <taxon>Craniata</taxon>
        <taxon>Vertebrata</taxon>
        <taxon>Euteleostomi</taxon>
        <taxon>Actinopterygii</taxon>
        <taxon>Neopterygii</taxon>
        <taxon>Teleostei</taxon>
        <taxon>Anguilliformes</taxon>
        <taxon>Anguillidae</taxon>
        <taxon>Anguilla</taxon>
    </lineage>
</organism>
<evidence type="ECO:0000313" key="1">
    <source>
        <dbReference type="EMBL" id="JAH19402.1"/>
    </source>
</evidence>
<reference evidence="1" key="1">
    <citation type="submission" date="2014-11" db="EMBL/GenBank/DDBJ databases">
        <authorList>
            <person name="Amaro Gonzalez C."/>
        </authorList>
    </citation>
    <scope>NUCLEOTIDE SEQUENCE</scope>
</reference>
<name>A0A0E9QSJ2_ANGAN</name>
<sequence>MCSFKMIVPFFSYKFYETQFVYTTPCHAPRC</sequence>